<dbReference type="STRING" id="6337.A0A0V0WN97"/>
<organism evidence="1 2">
    <name type="scientific">Trichinella pseudospiralis</name>
    <name type="common">Parasitic roundworm</name>
    <dbReference type="NCBI Taxonomy" id="6337"/>
    <lineage>
        <taxon>Eukaryota</taxon>
        <taxon>Metazoa</taxon>
        <taxon>Ecdysozoa</taxon>
        <taxon>Nematoda</taxon>
        <taxon>Enoplea</taxon>
        <taxon>Dorylaimia</taxon>
        <taxon>Trichinellida</taxon>
        <taxon>Trichinellidae</taxon>
        <taxon>Trichinella</taxon>
    </lineage>
</organism>
<dbReference type="Proteomes" id="UP000054815">
    <property type="component" value="Unassembled WGS sequence"/>
</dbReference>
<accession>A0A0V0WN97</accession>
<feature type="non-terminal residue" evidence="1">
    <location>
        <position position="36"/>
    </location>
</feature>
<comment type="caution">
    <text evidence="1">The sequence shown here is derived from an EMBL/GenBank/DDBJ whole genome shotgun (WGS) entry which is preliminary data.</text>
</comment>
<dbReference type="EMBL" id="JYDU01000913">
    <property type="protein sequence ID" value="KRX77157.1"/>
    <property type="molecule type" value="Genomic_DNA"/>
</dbReference>
<dbReference type="AlphaFoldDB" id="A0A0V0WN97"/>
<name>A0A0V0WN97_TRIPS</name>
<gene>
    <name evidence="1" type="ORF">T4E_1194</name>
</gene>
<proteinExistence type="predicted"/>
<sequence>MVIFEFESAGNCSQNSSDTCTVEFIDFPLYKAAKNI</sequence>
<reference evidence="1 2" key="1">
    <citation type="submission" date="2015-01" db="EMBL/GenBank/DDBJ databases">
        <title>Evolution of Trichinella species and genotypes.</title>
        <authorList>
            <person name="Korhonen P.K."/>
            <person name="Edoardo P."/>
            <person name="Giuseppe L.R."/>
            <person name="Gasser R.B."/>
        </authorList>
    </citation>
    <scope>NUCLEOTIDE SEQUENCE [LARGE SCALE GENOMIC DNA]</scope>
    <source>
        <strain evidence="1">ISS141</strain>
    </source>
</reference>
<protein>
    <submittedName>
        <fullName evidence="1">Uncharacterized protein</fullName>
    </submittedName>
</protein>
<evidence type="ECO:0000313" key="2">
    <source>
        <dbReference type="Proteomes" id="UP000054815"/>
    </source>
</evidence>
<evidence type="ECO:0000313" key="1">
    <source>
        <dbReference type="EMBL" id="KRX77157.1"/>
    </source>
</evidence>